<dbReference type="InterPro" id="IPR036390">
    <property type="entry name" value="WH_DNA-bd_sf"/>
</dbReference>
<dbReference type="InterPro" id="IPR036388">
    <property type="entry name" value="WH-like_DNA-bd_sf"/>
</dbReference>
<dbReference type="OrthoDB" id="9803735at2"/>
<keyword evidence="4" id="KW-0804">Transcription</keyword>
<evidence type="ECO:0000259" key="5">
    <source>
        <dbReference type="PROSITE" id="PS50931"/>
    </source>
</evidence>
<evidence type="ECO:0000256" key="3">
    <source>
        <dbReference type="ARBA" id="ARBA00023125"/>
    </source>
</evidence>
<comment type="caution">
    <text evidence="6">The sequence shown here is derived from an EMBL/GenBank/DDBJ whole genome shotgun (WGS) entry which is preliminary data.</text>
</comment>
<keyword evidence="2" id="KW-0805">Transcription regulation</keyword>
<dbReference type="AlphaFoldDB" id="A0A2N5HVN2"/>
<dbReference type="RefSeq" id="WP_101646150.1">
    <property type="nucleotide sequence ID" value="NZ_PGVE01000012.1"/>
</dbReference>
<evidence type="ECO:0000313" key="6">
    <source>
        <dbReference type="EMBL" id="PLS09566.1"/>
    </source>
</evidence>
<dbReference type="PANTHER" id="PTHR30346">
    <property type="entry name" value="TRANSCRIPTIONAL DUAL REGULATOR HCAR-RELATED"/>
    <property type="match status" value="1"/>
</dbReference>
<organism evidence="6 7">
    <name type="scientific">Neobacillus cucumis</name>
    <dbReference type="NCBI Taxonomy" id="1740721"/>
    <lineage>
        <taxon>Bacteria</taxon>
        <taxon>Bacillati</taxon>
        <taxon>Bacillota</taxon>
        <taxon>Bacilli</taxon>
        <taxon>Bacillales</taxon>
        <taxon>Bacillaceae</taxon>
        <taxon>Neobacillus</taxon>
    </lineage>
</organism>
<name>A0A2N5HVN2_9BACI</name>
<dbReference type="InterPro" id="IPR000847">
    <property type="entry name" value="LysR_HTH_N"/>
</dbReference>
<protein>
    <submittedName>
        <fullName evidence="6">LysR family transcriptional regulator</fullName>
    </submittedName>
</protein>
<dbReference type="SUPFAM" id="SSF46785">
    <property type="entry name" value="Winged helix' DNA-binding domain"/>
    <property type="match status" value="1"/>
</dbReference>
<evidence type="ECO:0000313" key="7">
    <source>
        <dbReference type="Proteomes" id="UP000234950"/>
    </source>
</evidence>
<dbReference type="Gene3D" id="3.40.190.290">
    <property type="match status" value="1"/>
</dbReference>
<dbReference type="Pfam" id="PF03466">
    <property type="entry name" value="LysR_substrate"/>
    <property type="match status" value="1"/>
</dbReference>
<dbReference type="Pfam" id="PF00126">
    <property type="entry name" value="HTH_1"/>
    <property type="match status" value="1"/>
</dbReference>
<dbReference type="GO" id="GO:0032993">
    <property type="term" value="C:protein-DNA complex"/>
    <property type="evidence" value="ECO:0007669"/>
    <property type="project" value="TreeGrafter"/>
</dbReference>
<dbReference type="Proteomes" id="UP000234950">
    <property type="component" value="Unassembled WGS sequence"/>
</dbReference>
<evidence type="ECO:0000256" key="4">
    <source>
        <dbReference type="ARBA" id="ARBA00023163"/>
    </source>
</evidence>
<dbReference type="InterPro" id="IPR005119">
    <property type="entry name" value="LysR_subst-bd"/>
</dbReference>
<reference evidence="6 7" key="1">
    <citation type="submission" date="2017-11" db="EMBL/GenBank/DDBJ databases">
        <title>Comparitive Functional Genomics of Dry Heat Resistant strains isolated from the Viking Spacecraft.</title>
        <authorList>
            <person name="Seuylemezian A."/>
            <person name="Cooper K."/>
            <person name="Vaishampayan P."/>
        </authorList>
    </citation>
    <scope>NUCLEOTIDE SEQUENCE [LARGE SCALE GENOMIC DNA]</scope>
    <source>
        <strain evidence="6 7">V32-6</strain>
    </source>
</reference>
<proteinExistence type="inferred from homology"/>
<dbReference type="SUPFAM" id="SSF53850">
    <property type="entry name" value="Periplasmic binding protein-like II"/>
    <property type="match status" value="1"/>
</dbReference>
<dbReference type="GO" id="GO:0003700">
    <property type="term" value="F:DNA-binding transcription factor activity"/>
    <property type="evidence" value="ECO:0007669"/>
    <property type="project" value="InterPro"/>
</dbReference>
<dbReference type="PANTHER" id="PTHR30346:SF28">
    <property type="entry name" value="HTH-TYPE TRANSCRIPTIONAL REGULATOR CYNR"/>
    <property type="match status" value="1"/>
</dbReference>
<evidence type="ECO:0000256" key="1">
    <source>
        <dbReference type="ARBA" id="ARBA00009437"/>
    </source>
</evidence>
<dbReference type="GO" id="GO:0003677">
    <property type="term" value="F:DNA binding"/>
    <property type="evidence" value="ECO:0007669"/>
    <property type="project" value="UniProtKB-KW"/>
</dbReference>
<sequence length="300" mass="33978">MELRQLRYFIEVAERQHVTEAAENLNVAQSAVSYQITKLEEELGVKLLERVGRNIKVTQIGNVFLQYVINALKTIEEAKEKVNEYLDPQAGTIKIGYPTSLARYWLPNVISAYKKEVPHVNFHLRQGSYAYLIDAVKNGEIDLAFLGPVPMKDPDLEAKILFMENIVALLPNHHPLADRKSLPLSDLRTDPFVLFPNGYVLRKIAVEACHEAGFEPNIASEGEDMDALKGLVSASIGVSLLPESTFYDSIPRFTVKVSLESPKARRTVGVIIPKNRDLAPSEKNFYQYLIQFFNRLEQYK</sequence>
<feature type="domain" description="HTH lysR-type" evidence="5">
    <location>
        <begin position="1"/>
        <end position="58"/>
    </location>
</feature>
<dbReference type="Gene3D" id="1.10.10.10">
    <property type="entry name" value="Winged helix-like DNA-binding domain superfamily/Winged helix DNA-binding domain"/>
    <property type="match status" value="1"/>
</dbReference>
<gene>
    <name evidence="6" type="ORF">CVD27_01610</name>
</gene>
<dbReference type="EMBL" id="PGVE01000012">
    <property type="protein sequence ID" value="PLS09566.1"/>
    <property type="molecule type" value="Genomic_DNA"/>
</dbReference>
<keyword evidence="3" id="KW-0238">DNA-binding</keyword>
<keyword evidence="7" id="KW-1185">Reference proteome</keyword>
<dbReference type="FunFam" id="1.10.10.10:FF:000001">
    <property type="entry name" value="LysR family transcriptional regulator"/>
    <property type="match status" value="1"/>
</dbReference>
<dbReference type="PROSITE" id="PS50931">
    <property type="entry name" value="HTH_LYSR"/>
    <property type="match status" value="1"/>
</dbReference>
<dbReference type="PRINTS" id="PR00039">
    <property type="entry name" value="HTHLYSR"/>
</dbReference>
<evidence type="ECO:0000256" key="2">
    <source>
        <dbReference type="ARBA" id="ARBA00023015"/>
    </source>
</evidence>
<comment type="similarity">
    <text evidence="1">Belongs to the LysR transcriptional regulatory family.</text>
</comment>
<accession>A0A2N5HVN2</accession>
<dbReference type="CDD" id="cd08434">
    <property type="entry name" value="PBP2_GltC_like"/>
    <property type="match status" value="1"/>
</dbReference>